<evidence type="ECO:0000313" key="3">
    <source>
        <dbReference type="Proteomes" id="UP000572051"/>
    </source>
</evidence>
<dbReference type="SUPFAM" id="SSF48452">
    <property type="entry name" value="TPR-like"/>
    <property type="match status" value="1"/>
</dbReference>
<protein>
    <recommendedName>
        <fullName evidence="1">Novel STAND NTPase 1 domain-containing protein</fullName>
    </recommendedName>
</protein>
<organism evidence="2 3">
    <name type="scientific">Nocardiopsis aegyptia</name>
    <dbReference type="NCBI Taxonomy" id="220378"/>
    <lineage>
        <taxon>Bacteria</taxon>
        <taxon>Bacillati</taxon>
        <taxon>Actinomycetota</taxon>
        <taxon>Actinomycetes</taxon>
        <taxon>Streptosporangiales</taxon>
        <taxon>Nocardiopsidaceae</taxon>
        <taxon>Nocardiopsis</taxon>
    </lineage>
</organism>
<dbReference type="AlphaFoldDB" id="A0A7Z0JDA2"/>
<keyword evidence="3" id="KW-1185">Reference proteome</keyword>
<feature type="domain" description="Novel STAND NTPase 1" evidence="1">
    <location>
        <begin position="7"/>
        <end position="229"/>
    </location>
</feature>
<name>A0A7Z0JDA2_9ACTN</name>
<sequence>MGDRPLGERDRHLFFGRAEETAALLDAWRGHRLTVLHGQCGVGKTSLLGAALVPALSDLGADVLPVATLSFDPAFPAAVLPEQNPYTRALVAAWDPVAFPSHSPGTSVADFLRSRTATDRHGAPRPLFAALDQTEVLLRADRPGRRRFMEELLAAAESAPGLRLLVTTRTDHLDGLRRFIDKHEIDHAEFSLEALAPEAAAEAARRTLAGAGTRYGSEAVERLVAEARTPAEGADGAGRGRAGTVDPVLLQVVGRILCEHGPGEGLDTDAHLSAHLARLVREVAAEHLVPPDVPHAWLRRVVAAGGEGVAVPENGVPGEALTRGLVHSLQDRHLVVAGGDGYVLRHPRLARPLMRLFAHAGPEMEPWTPEELLRLARRSHTRGEDDLAREHAHRALRPASRESPRIRALLTSLQGDLAFARGDHPAAAGHYAGAADLFEAQGDSAAVARALVAQARSHLELGHRATALGGLTSAANRVHADPSLSTGIGQALWRAGQEALAREVLDGVFVGAGATSEARRTRAEVIAARGRSGSR</sequence>
<dbReference type="Gene3D" id="3.40.50.300">
    <property type="entry name" value="P-loop containing nucleotide triphosphate hydrolases"/>
    <property type="match status" value="1"/>
</dbReference>
<comment type="caution">
    <text evidence="2">The sequence shown here is derived from an EMBL/GenBank/DDBJ whole genome shotgun (WGS) entry which is preliminary data.</text>
</comment>
<dbReference type="InterPro" id="IPR011990">
    <property type="entry name" value="TPR-like_helical_dom_sf"/>
</dbReference>
<dbReference type="InterPro" id="IPR027417">
    <property type="entry name" value="P-loop_NTPase"/>
</dbReference>
<gene>
    <name evidence="2" type="ORF">HNR10_005713</name>
</gene>
<dbReference type="Proteomes" id="UP000572051">
    <property type="component" value="Unassembled WGS sequence"/>
</dbReference>
<dbReference type="Gene3D" id="1.25.40.10">
    <property type="entry name" value="Tetratricopeptide repeat domain"/>
    <property type="match status" value="1"/>
</dbReference>
<dbReference type="Pfam" id="PF20703">
    <property type="entry name" value="nSTAND1"/>
    <property type="match status" value="1"/>
</dbReference>
<evidence type="ECO:0000259" key="1">
    <source>
        <dbReference type="Pfam" id="PF20703"/>
    </source>
</evidence>
<reference evidence="2 3" key="1">
    <citation type="submission" date="2020-07" db="EMBL/GenBank/DDBJ databases">
        <title>Sequencing the genomes of 1000 actinobacteria strains.</title>
        <authorList>
            <person name="Klenk H.-P."/>
        </authorList>
    </citation>
    <scope>NUCLEOTIDE SEQUENCE [LARGE SCALE GENOMIC DNA]</scope>
    <source>
        <strain evidence="2 3">DSM 44442</strain>
    </source>
</reference>
<accession>A0A7Z0JDA2</accession>
<dbReference type="EMBL" id="JACCFS010000001">
    <property type="protein sequence ID" value="NYJ37832.1"/>
    <property type="molecule type" value="Genomic_DNA"/>
</dbReference>
<evidence type="ECO:0000313" key="2">
    <source>
        <dbReference type="EMBL" id="NYJ37832.1"/>
    </source>
</evidence>
<proteinExistence type="predicted"/>
<dbReference type="InterPro" id="IPR049052">
    <property type="entry name" value="nSTAND1"/>
</dbReference>
<dbReference type="RefSeq" id="WP_312889444.1">
    <property type="nucleotide sequence ID" value="NZ_JACCFS010000001.1"/>
</dbReference>
<dbReference type="SUPFAM" id="SSF52540">
    <property type="entry name" value="P-loop containing nucleoside triphosphate hydrolases"/>
    <property type="match status" value="1"/>
</dbReference>